<gene>
    <name evidence="2" type="ORF">Tco_0892002</name>
</gene>
<dbReference type="EMBL" id="BQNB010013940">
    <property type="protein sequence ID" value="GJT22065.1"/>
    <property type="molecule type" value="Genomic_DNA"/>
</dbReference>
<proteinExistence type="predicted"/>
<protein>
    <submittedName>
        <fullName evidence="2">Uncharacterized protein</fullName>
    </submittedName>
</protein>
<reference evidence="2" key="1">
    <citation type="journal article" date="2022" name="Int. J. Mol. Sci.">
        <title>Draft Genome of Tanacetum Coccineum: Genomic Comparison of Closely Related Tanacetum-Family Plants.</title>
        <authorList>
            <person name="Yamashiro T."/>
            <person name="Shiraishi A."/>
            <person name="Nakayama K."/>
            <person name="Satake H."/>
        </authorList>
    </citation>
    <scope>NUCLEOTIDE SEQUENCE</scope>
</reference>
<feature type="region of interest" description="Disordered" evidence="1">
    <location>
        <begin position="1"/>
        <end position="21"/>
    </location>
</feature>
<accession>A0ABQ5C4M6</accession>
<evidence type="ECO:0000313" key="2">
    <source>
        <dbReference type="EMBL" id="GJT22065.1"/>
    </source>
</evidence>
<evidence type="ECO:0000256" key="1">
    <source>
        <dbReference type="SAM" id="MobiDB-lite"/>
    </source>
</evidence>
<dbReference type="Proteomes" id="UP001151760">
    <property type="component" value="Unassembled WGS sequence"/>
</dbReference>
<reference evidence="2" key="2">
    <citation type="submission" date="2022-01" db="EMBL/GenBank/DDBJ databases">
        <authorList>
            <person name="Yamashiro T."/>
            <person name="Shiraishi A."/>
            <person name="Satake H."/>
            <person name="Nakayama K."/>
        </authorList>
    </citation>
    <scope>NUCLEOTIDE SEQUENCE</scope>
</reference>
<keyword evidence="3" id="KW-1185">Reference proteome</keyword>
<evidence type="ECO:0000313" key="3">
    <source>
        <dbReference type="Proteomes" id="UP001151760"/>
    </source>
</evidence>
<organism evidence="2 3">
    <name type="scientific">Tanacetum coccineum</name>
    <dbReference type="NCBI Taxonomy" id="301880"/>
    <lineage>
        <taxon>Eukaryota</taxon>
        <taxon>Viridiplantae</taxon>
        <taxon>Streptophyta</taxon>
        <taxon>Embryophyta</taxon>
        <taxon>Tracheophyta</taxon>
        <taxon>Spermatophyta</taxon>
        <taxon>Magnoliopsida</taxon>
        <taxon>eudicotyledons</taxon>
        <taxon>Gunneridae</taxon>
        <taxon>Pentapetalae</taxon>
        <taxon>asterids</taxon>
        <taxon>campanulids</taxon>
        <taxon>Asterales</taxon>
        <taxon>Asteraceae</taxon>
        <taxon>Asteroideae</taxon>
        <taxon>Anthemideae</taxon>
        <taxon>Anthemidinae</taxon>
        <taxon>Tanacetum</taxon>
    </lineage>
</organism>
<comment type="caution">
    <text evidence="2">The sequence shown here is derived from an EMBL/GenBank/DDBJ whole genome shotgun (WGS) entry which is preliminary data.</text>
</comment>
<sequence>MNQSDKSSDETPSSDDTTDENIAKFEVAAKSKDSTSKPEKVTTHKVVTQKVQTEPFFAKSPVPIRNCILGLAASQT</sequence>
<name>A0ABQ5C4M6_9ASTR</name>